<dbReference type="RefSeq" id="WP_066341652.1">
    <property type="nucleotide sequence ID" value="NZ_CP016503.1"/>
</dbReference>
<evidence type="ECO:0000313" key="13">
    <source>
        <dbReference type="Proteomes" id="UP000092884"/>
    </source>
</evidence>
<name>A0A1B1U7G3_9HELI</name>
<dbReference type="PIRSF" id="PIRSF036915">
    <property type="entry name" value="Trnald_Bac_Plnt"/>
    <property type="match status" value="1"/>
</dbReference>
<dbReference type="AlphaFoldDB" id="A0A1B1U7G3"/>
<dbReference type="InterPro" id="IPR013785">
    <property type="entry name" value="Aldolase_TIM"/>
</dbReference>
<keyword evidence="9 11" id="KW-0704">Schiff base</keyword>
<sequence length="321" mass="35922">MHIQLKNQNFSLWCDFIERDFLQTDFKTLIKEGKIYGATSNPSIFANALKTSQAYKAQIASLQHKSAKEIYETIALEDIKTAAQILRPLWDQDKNDGYISIEIDPLFCDDAQESIKEGKRLFATLNEPNVMIKVPATNAGYETMEELLKCDIPINATLVFAPLQAQKCLQAFKHARDGGSQAKSVISVFVSRLDRALDSQLPPALTHQLGIQNAKNIYQQIQDFGDCHTRTLFASTGVKGGGLKPSYYIDELLLPNSINTAPLETIQAYCSNPDTQIKTSSNTMDQFGSYDLQSLYERLLQEGLEAFKTSFKELLSSLKSQ</sequence>
<evidence type="ECO:0000256" key="7">
    <source>
        <dbReference type="ARBA" id="ARBA00022679"/>
    </source>
</evidence>
<dbReference type="STRING" id="222136.BBW65_07620"/>
<evidence type="ECO:0000313" key="12">
    <source>
        <dbReference type="EMBL" id="ANV98671.1"/>
    </source>
</evidence>
<keyword evidence="6 11" id="KW-0963">Cytoplasm</keyword>
<comment type="pathway">
    <text evidence="3 11">Carbohydrate degradation; pentose phosphate pathway; D-glyceraldehyde 3-phosphate and beta-D-fructose 6-phosphate from D-ribose 5-phosphate and D-xylulose 5-phosphate (non-oxidative stage): step 2/3.</text>
</comment>
<keyword evidence="7 11" id="KW-0808">Transferase</keyword>
<evidence type="ECO:0000256" key="1">
    <source>
        <dbReference type="ARBA" id="ARBA00003518"/>
    </source>
</evidence>
<dbReference type="EC" id="2.2.1.2" evidence="5 11"/>
<dbReference type="Pfam" id="PF00923">
    <property type="entry name" value="TAL_FSA"/>
    <property type="match status" value="1"/>
</dbReference>
<comment type="catalytic activity">
    <reaction evidence="10 11">
        <text>D-sedoheptulose 7-phosphate + D-glyceraldehyde 3-phosphate = D-erythrose 4-phosphate + beta-D-fructose 6-phosphate</text>
        <dbReference type="Rhea" id="RHEA:17053"/>
        <dbReference type="ChEBI" id="CHEBI:16897"/>
        <dbReference type="ChEBI" id="CHEBI:57483"/>
        <dbReference type="ChEBI" id="CHEBI:57634"/>
        <dbReference type="ChEBI" id="CHEBI:59776"/>
        <dbReference type="EC" id="2.2.1.2"/>
    </reaction>
</comment>
<comment type="function">
    <text evidence="1 11">Transaldolase is important for the balance of metabolites in the pentose-phosphate pathway.</text>
</comment>
<dbReference type="InterPro" id="IPR001585">
    <property type="entry name" value="TAL/FSA"/>
</dbReference>
<dbReference type="GO" id="GO:0005975">
    <property type="term" value="P:carbohydrate metabolic process"/>
    <property type="evidence" value="ECO:0007669"/>
    <property type="project" value="InterPro"/>
</dbReference>
<dbReference type="GO" id="GO:0004801">
    <property type="term" value="F:transaldolase activity"/>
    <property type="evidence" value="ECO:0007669"/>
    <property type="project" value="UniProtKB-UniRule"/>
</dbReference>
<evidence type="ECO:0000256" key="6">
    <source>
        <dbReference type="ARBA" id="ARBA00022490"/>
    </source>
</evidence>
<evidence type="ECO:0000256" key="10">
    <source>
        <dbReference type="ARBA" id="ARBA00048810"/>
    </source>
</evidence>
<dbReference type="PROSITE" id="PS01054">
    <property type="entry name" value="TRANSALDOLASE_1"/>
    <property type="match status" value="1"/>
</dbReference>
<evidence type="ECO:0000256" key="2">
    <source>
        <dbReference type="ARBA" id="ARBA00004496"/>
    </source>
</evidence>
<dbReference type="SUPFAM" id="SSF51569">
    <property type="entry name" value="Aldolase"/>
    <property type="match status" value="1"/>
</dbReference>
<dbReference type="Proteomes" id="UP000092884">
    <property type="component" value="Chromosome"/>
</dbReference>
<comment type="subcellular location">
    <subcellularLocation>
        <location evidence="2 11">Cytoplasm</location>
    </subcellularLocation>
</comment>
<dbReference type="UniPathway" id="UPA00115">
    <property type="reaction ID" value="UER00414"/>
</dbReference>
<dbReference type="InterPro" id="IPR004732">
    <property type="entry name" value="Transaldolase_2"/>
</dbReference>
<dbReference type="HAMAP" id="MF_00493">
    <property type="entry name" value="Transaldolase_2"/>
    <property type="match status" value="1"/>
</dbReference>
<keyword evidence="8 11" id="KW-0570">Pentose shunt</keyword>
<protein>
    <recommendedName>
        <fullName evidence="5 11">Transaldolase</fullName>
        <ecNumber evidence="5 11">2.2.1.2</ecNumber>
    </recommendedName>
</protein>
<gene>
    <name evidence="11" type="primary">tal</name>
    <name evidence="12" type="ORF">BBW65_07620</name>
</gene>
<evidence type="ECO:0000256" key="9">
    <source>
        <dbReference type="ARBA" id="ARBA00023270"/>
    </source>
</evidence>
<dbReference type="Gene3D" id="3.20.20.70">
    <property type="entry name" value="Aldolase class I"/>
    <property type="match status" value="1"/>
</dbReference>
<evidence type="ECO:0000256" key="8">
    <source>
        <dbReference type="ARBA" id="ARBA00023126"/>
    </source>
</evidence>
<evidence type="ECO:0000256" key="3">
    <source>
        <dbReference type="ARBA" id="ARBA00004857"/>
    </source>
</evidence>
<proteinExistence type="inferred from homology"/>
<reference evidence="13" key="1">
    <citation type="submission" date="2016-07" db="EMBL/GenBank/DDBJ databases">
        <authorList>
            <person name="Florea S."/>
            <person name="Webb J.S."/>
            <person name="Jaromczyk J."/>
            <person name="Schardl C.L."/>
        </authorList>
    </citation>
    <scope>NUCLEOTIDE SEQUENCE [LARGE SCALE GENOMIC DNA]</scope>
    <source>
        <strain evidence="13">MIT 01-6242</strain>
    </source>
</reference>
<evidence type="ECO:0000256" key="11">
    <source>
        <dbReference type="HAMAP-Rule" id="MF_00493"/>
    </source>
</evidence>
<dbReference type="GO" id="GO:0006098">
    <property type="term" value="P:pentose-phosphate shunt"/>
    <property type="evidence" value="ECO:0007669"/>
    <property type="project" value="UniProtKB-UniRule"/>
</dbReference>
<dbReference type="GO" id="GO:0005737">
    <property type="term" value="C:cytoplasm"/>
    <property type="evidence" value="ECO:0007669"/>
    <property type="project" value="UniProtKB-SubCell"/>
</dbReference>
<dbReference type="EMBL" id="CP016503">
    <property type="protein sequence ID" value="ANV98671.1"/>
    <property type="molecule type" value="Genomic_DNA"/>
</dbReference>
<evidence type="ECO:0000256" key="5">
    <source>
        <dbReference type="ARBA" id="ARBA00013151"/>
    </source>
</evidence>
<dbReference type="InterPro" id="IPR018225">
    <property type="entry name" value="Transaldolase_AS"/>
</dbReference>
<dbReference type="KEGG" id="het:BBW65_07620"/>
<dbReference type="PANTHER" id="PTHR10683">
    <property type="entry name" value="TRANSALDOLASE"/>
    <property type="match status" value="1"/>
</dbReference>
<dbReference type="PANTHER" id="PTHR10683:SF31">
    <property type="entry name" value="TRANSALDOLASE"/>
    <property type="match status" value="1"/>
</dbReference>
<organism evidence="12 13">
    <name type="scientific">Helicobacter enhydrae</name>
    <dbReference type="NCBI Taxonomy" id="222136"/>
    <lineage>
        <taxon>Bacteria</taxon>
        <taxon>Pseudomonadati</taxon>
        <taxon>Campylobacterota</taxon>
        <taxon>Epsilonproteobacteria</taxon>
        <taxon>Campylobacterales</taxon>
        <taxon>Helicobacteraceae</taxon>
        <taxon>Helicobacter</taxon>
    </lineage>
</organism>
<dbReference type="NCBIfam" id="TIGR00876">
    <property type="entry name" value="tal_mycobact"/>
    <property type="match status" value="1"/>
</dbReference>
<dbReference type="NCBIfam" id="NF003026">
    <property type="entry name" value="PRK03903.1"/>
    <property type="match status" value="1"/>
</dbReference>
<comment type="similarity">
    <text evidence="4 11">Belongs to the transaldolase family. Type 2 subfamily.</text>
</comment>
<evidence type="ECO:0000256" key="4">
    <source>
        <dbReference type="ARBA" id="ARBA00008426"/>
    </source>
</evidence>
<feature type="active site" description="Schiff-base intermediate with substrate" evidence="11">
    <location>
        <position position="133"/>
    </location>
</feature>
<accession>A0A1B1U7G3</accession>
<keyword evidence="13" id="KW-1185">Reference proteome</keyword>